<accession>K9AUA0</accession>
<dbReference type="NCBIfam" id="TIGR01498">
    <property type="entry name" value="folK"/>
    <property type="match status" value="1"/>
</dbReference>
<dbReference type="RefSeq" id="WP_009384600.1">
    <property type="nucleotide sequence ID" value="NZ_AMSQ01000020.1"/>
</dbReference>
<evidence type="ECO:0000256" key="2">
    <source>
        <dbReference type="ARBA" id="ARBA00005051"/>
    </source>
</evidence>
<keyword evidence="6 10" id="KW-0418">Kinase</keyword>
<evidence type="ECO:0000313" key="10">
    <source>
        <dbReference type="EMBL" id="EKU46172.1"/>
    </source>
</evidence>
<evidence type="ECO:0000256" key="5">
    <source>
        <dbReference type="ARBA" id="ARBA00022741"/>
    </source>
</evidence>
<feature type="domain" description="7,8-dihydro-6-hydroxymethylpterin-pyrophosphokinase" evidence="9">
    <location>
        <begin position="5"/>
        <end position="133"/>
    </location>
</feature>
<gene>
    <name evidence="10" type="ORF">C273_10054</name>
</gene>
<dbReference type="PANTHER" id="PTHR43071">
    <property type="entry name" value="2-AMINO-4-HYDROXY-6-HYDROXYMETHYLDIHYDROPTERIDINE PYROPHOSPHOKINASE"/>
    <property type="match status" value="1"/>
</dbReference>
<sequence>MKEAYLGLGSNIGDRTVELKEAIRLLNLNDNIKVVASSPIYETKPVGYTEQPDFLNQCVKIETDLSPHALLEVALDIEQQRHRVRKFQNGPRTLDVDILLYSDEIIETEDLSVPHKRMTERAFVMIPLNDIAPHLVEPRSQQTIETLVEPDETVIKYEERRHS</sequence>
<dbReference type="GO" id="GO:0016301">
    <property type="term" value="F:kinase activity"/>
    <property type="evidence" value="ECO:0007669"/>
    <property type="project" value="UniProtKB-KW"/>
</dbReference>
<dbReference type="UniPathway" id="UPA00077">
    <property type="reaction ID" value="UER00155"/>
</dbReference>
<dbReference type="InterPro" id="IPR035907">
    <property type="entry name" value="Hppk_sf"/>
</dbReference>
<dbReference type="eggNOG" id="COG0801">
    <property type="taxonomic scope" value="Bacteria"/>
</dbReference>
<keyword evidence="4" id="KW-0808">Transferase</keyword>
<evidence type="ECO:0000313" key="11">
    <source>
        <dbReference type="Proteomes" id="UP000009885"/>
    </source>
</evidence>
<evidence type="ECO:0000256" key="3">
    <source>
        <dbReference type="ARBA" id="ARBA00013253"/>
    </source>
</evidence>
<dbReference type="InterPro" id="IPR000550">
    <property type="entry name" value="Hppk"/>
</dbReference>
<organism evidence="10 11">
    <name type="scientific">Staphylococcus massiliensis S46</name>
    <dbReference type="NCBI Taxonomy" id="1229783"/>
    <lineage>
        <taxon>Bacteria</taxon>
        <taxon>Bacillati</taxon>
        <taxon>Bacillota</taxon>
        <taxon>Bacilli</taxon>
        <taxon>Bacillales</taxon>
        <taxon>Staphylococcaceae</taxon>
        <taxon>Staphylococcus</taxon>
    </lineage>
</organism>
<evidence type="ECO:0000259" key="9">
    <source>
        <dbReference type="Pfam" id="PF01288"/>
    </source>
</evidence>
<name>K9AUA0_9STAP</name>
<dbReference type="AlphaFoldDB" id="K9AUA0"/>
<keyword evidence="5" id="KW-0547">Nucleotide-binding</keyword>
<dbReference type="OrthoDB" id="9808041at2"/>
<dbReference type="EMBL" id="AMSQ01000020">
    <property type="protein sequence ID" value="EKU46172.1"/>
    <property type="molecule type" value="Genomic_DNA"/>
</dbReference>
<dbReference type="Proteomes" id="UP000009885">
    <property type="component" value="Unassembled WGS sequence"/>
</dbReference>
<comment type="pathway">
    <text evidence="2">Cofactor biosynthesis; tetrahydrofolate biosynthesis; 2-amino-4-hydroxy-6-hydroxymethyl-7,8-dihydropteridine diphosphate from 7,8-dihydroneopterin triphosphate: step 4/4.</text>
</comment>
<evidence type="ECO:0000256" key="7">
    <source>
        <dbReference type="ARBA" id="ARBA00022840"/>
    </source>
</evidence>
<dbReference type="GO" id="GO:0003848">
    <property type="term" value="F:2-amino-4-hydroxy-6-hydroxymethyldihydropteridine diphosphokinase activity"/>
    <property type="evidence" value="ECO:0007669"/>
    <property type="project" value="UniProtKB-EC"/>
</dbReference>
<comment type="caution">
    <text evidence="10">The sequence shown here is derived from an EMBL/GenBank/DDBJ whole genome shotgun (WGS) entry which is preliminary data.</text>
</comment>
<reference evidence="10 11" key="1">
    <citation type="journal article" date="2013" name="Genome Announc.">
        <title>Genome Sequence of Staphylococcus massiliensis Strain S46, Isolated from the Surface of Healthy Human Skin.</title>
        <authorList>
            <person name="Srivastav R."/>
            <person name="Singh A."/>
            <person name="Jangir P.K."/>
            <person name="Kumari C."/>
            <person name="Muduli S."/>
            <person name="Sharma R."/>
        </authorList>
    </citation>
    <scope>NUCLEOTIDE SEQUENCE [LARGE SCALE GENOMIC DNA]</scope>
    <source>
        <strain evidence="10 11">S46</strain>
    </source>
</reference>
<evidence type="ECO:0000256" key="8">
    <source>
        <dbReference type="ARBA" id="ARBA00022909"/>
    </source>
</evidence>
<dbReference type="Pfam" id="PF01288">
    <property type="entry name" value="HPPK"/>
    <property type="match status" value="1"/>
</dbReference>
<keyword evidence="8" id="KW-0289">Folate biosynthesis</keyword>
<protein>
    <recommendedName>
        <fullName evidence="3">2-amino-4-hydroxy-6-hydroxymethyldihydropteridine diphosphokinase</fullName>
        <ecNumber evidence="3">2.7.6.3</ecNumber>
    </recommendedName>
</protein>
<comment type="catalytic activity">
    <reaction evidence="1">
        <text>6-hydroxymethyl-7,8-dihydropterin + ATP = (7,8-dihydropterin-6-yl)methyl diphosphate + AMP + H(+)</text>
        <dbReference type="Rhea" id="RHEA:11412"/>
        <dbReference type="ChEBI" id="CHEBI:15378"/>
        <dbReference type="ChEBI" id="CHEBI:30616"/>
        <dbReference type="ChEBI" id="CHEBI:44841"/>
        <dbReference type="ChEBI" id="CHEBI:72950"/>
        <dbReference type="ChEBI" id="CHEBI:456215"/>
        <dbReference type="EC" id="2.7.6.3"/>
    </reaction>
</comment>
<keyword evidence="11" id="KW-1185">Reference proteome</keyword>
<dbReference type="GO" id="GO:0046654">
    <property type="term" value="P:tetrahydrofolate biosynthetic process"/>
    <property type="evidence" value="ECO:0007669"/>
    <property type="project" value="UniProtKB-UniPathway"/>
</dbReference>
<dbReference type="GO" id="GO:0046656">
    <property type="term" value="P:folic acid biosynthetic process"/>
    <property type="evidence" value="ECO:0007669"/>
    <property type="project" value="UniProtKB-KW"/>
</dbReference>
<evidence type="ECO:0000256" key="1">
    <source>
        <dbReference type="ARBA" id="ARBA00000198"/>
    </source>
</evidence>
<dbReference type="STRING" id="1229783.C273_10054"/>
<dbReference type="GO" id="GO:0005524">
    <property type="term" value="F:ATP binding"/>
    <property type="evidence" value="ECO:0007669"/>
    <property type="project" value="UniProtKB-KW"/>
</dbReference>
<dbReference type="CDD" id="cd00483">
    <property type="entry name" value="HPPK"/>
    <property type="match status" value="1"/>
</dbReference>
<evidence type="ECO:0000256" key="4">
    <source>
        <dbReference type="ARBA" id="ARBA00022679"/>
    </source>
</evidence>
<dbReference type="SUPFAM" id="SSF55083">
    <property type="entry name" value="6-hydroxymethyl-7,8-dihydropterin pyrophosphokinase, HPPK"/>
    <property type="match status" value="1"/>
</dbReference>
<dbReference type="PATRIC" id="fig|1229783.3.peg.2008"/>
<proteinExistence type="predicted"/>
<dbReference type="PANTHER" id="PTHR43071:SF1">
    <property type="entry name" value="2-AMINO-4-HYDROXY-6-HYDROXYMETHYLDIHYDROPTERIDINE PYROPHOSPHOKINASE"/>
    <property type="match status" value="1"/>
</dbReference>
<dbReference type="EC" id="2.7.6.3" evidence="3"/>
<dbReference type="Gene3D" id="3.30.70.560">
    <property type="entry name" value="7,8-Dihydro-6-hydroxymethylpterin-pyrophosphokinase HPPK"/>
    <property type="match status" value="1"/>
</dbReference>
<keyword evidence="7" id="KW-0067">ATP-binding</keyword>
<evidence type="ECO:0000256" key="6">
    <source>
        <dbReference type="ARBA" id="ARBA00022777"/>
    </source>
</evidence>